<dbReference type="CDD" id="cd16917">
    <property type="entry name" value="HATPase_UhpB-NarQ-NarX-like"/>
    <property type="match status" value="1"/>
</dbReference>
<name>A0ABT7NI16_9SPHI</name>
<dbReference type="RefSeq" id="WP_286650178.1">
    <property type="nucleotide sequence ID" value="NZ_JACAGK010000002.1"/>
</dbReference>
<dbReference type="Gene3D" id="1.20.5.1930">
    <property type="match status" value="1"/>
</dbReference>
<gene>
    <name evidence="12" type="ORF">HX018_00990</name>
</gene>
<dbReference type="SUPFAM" id="SSF55874">
    <property type="entry name" value="ATPase domain of HSP90 chaperone/DNA topoisomerase II/histidine kinase"/>
    <property type="match status" value="1"/>
</dbReference>
<dbReference type="InterPro" id="IPR003594">
    <property type="entry name" value="HATPase_dom"/>
</dbReference>
<keyword evidence="10" id="KW-0472">Membrane</keyword>
<feature type="transmembrane region" description="Helical" evidence="10">
    <location>
        <begin position="497"/>
        <end position="516"/>
    </location>
</feature>
<dbReference type="SUPFAM" id="SSF48452">
    <property type="entry name" value="TPR-like"/>
    <property type="match status" value="1"/>
</dbReference>
<dbReference type="Proteomes" id="UP001170954">
    <property type="component" value="Unassembled WGS sequence"/>
</dbReference>
<keyword evidence="10" id="KW-1133">Transmembrane helix</keyword>
<dbReference type="PANTHER" id="PTHR24421:SF10">
    <property type="entry name" value="NITRATE_NITRITE SENSOR PROTEIN NARQ"/>
    <property type="match status" value="1"/>
</dbReference>
<dbReference type="InterPro" id="IPR036890">
    <property type="entry name" value="HATPase_C_sf"/>
</dbReference>
<dbReference type="PROSITE" id="PS50109">
    <property type="entry name" value="HIS_KIN"/>
    <property type="match status" value="1"/>
</dbReference>
<dbReference type="PANTHER" id="PTHR24421">
    <property type="entry name" value="NITRATE/NITRITE SENSOR PROTEIN NARX-RELATED"/>
    <property type="match status" value="1"/>
</dbReference>
<keyword evidence="9" id="KW-0175">Coiled coil</keyword>
<sequence length="753" mass="86523">MLRYYAIFIKYVPRIIILSVMLSLGKSVMAQDLLNSLASQHHKSAENSAERYLLTGKYAQAMFFNDQVDEAFKLLHDNIASASKLKEAKYVAYLQTVLAINFQIAENPAQANIQISKARSNMARTLDNETKGYVMYGQGWIQSRQLKEAEAVRSFVTALEYLDRAPHSNTLLGRKSSIYKELTAIYSNWNETELQDKYSKLSLDLAIKQKDPSSIFDGYMSLGYLHEQQFLRDEADLKHRDLAEKYYLQALETYQNNKAEIPFSSNLSFVSSNLAHLYLRSYPASYRAKAKKYAELAKQHGQESNEHNHVSSAYGIMAEMAMQENNPTLAKEYLLASLSEINNSSNQDQNVLMSIYESLSNISEKEKKFDEAVNYYKRYIEIFKRVYDQEQLNLGKRLEAQFEKGRQEQQVQNLQLESEKKEQQLSLMAALGIQQKQDLENMKLIQDNQSKELELAKLETEKQNQELRMSKLEAQNRAAEISNYQQEINFREKVNTYFILSFATIFLLFLVLLYAYQQRSKHMKQNDALHQLALEQERQHSKISTLTAMLHGQELERGRLARDLHDGLGGLLSGTKLHLSQLNDRITDNNKETMDKTMGHLDLAVDELRRVAHNLMPDLLQKYGLGEALSDYATRMSTDTLDVDVQFLHYDKQLPIDKQLIVYRIIQELVNNAIKHAKPAQILIQVVEEENSYQITVEDDGAGFDPKALKNNQSAGLHNIQSRVEFLKGSVQINSEINQGTSIEFQFPKSQNV</sequence>
<evidence type="ECO:0000313" key="13">
    <source>
        <dbReference type="Proteomes" id="UP001170954"/>
    </source>
</evidence>
<dbReference type="SMART" id="SM00387">
    <property type="entry name" value="HATPase_c"/>
    <property type="match status" value="1"/>
</dbReference>
<dbReference type="GO" id="GO:0016301">
    <property type="term" value="F:kinase activity"/>
    <property type="evidence" value="ECO:0007669"/>
    <property type="project" value="UniProtKB-KW"/>
</dbReference>
<dbReference type="Pfam" id="PF02518">
    <property type="entry name" value="HATPase_c"/>
    <property type="match status" value="1"/>
</dbReference>
<evidence type="ECO:0000256" key="5">
    <source>
        <dbReference type="ARBA" id="ARBA00022741"/>
    </source>
</evidence>
<evidence type="ECO:0000256" key="10">
    <source>
        <dbReference type="SAM" id="Phobius"/>
    </source>
</evidence>
<keyword evidence="13" id="KW-1185">Reference proteome</keyword>
<protein>
    <recommendedName>
        <fullName evidence="2">histidine kinase</fullName>
        <ecNumber evidence="2">2.7.13.3</ecNumber>
    </recommendedName>
</protein>
<reference evidence="12" key="1">
    <citation type="submission" date="2020-06" db="EMBL/GenBank/DDBJ databases">
        <authorList>
            <person name="Dong N."/>
        </authorList>
    </citation>
    <scope>NUCLEOTIDE SEQUENCE</scope>
    <source>
        <strain evidence="12">R1692</strain>
    </source>
</reference>
<evidence type="ECO:0000256" key="1">
    <source>
        <dbReference type="ARBA" id="ARBA00000085"/>
    </source>
</evidence>
<evidence type="ECO:0000313" key="12">
    <source>
        <dbReference type="EMBL" id="MDM1046827.1"/>
    </source>
</evidence>
<organism evidence="12 13">
    <name type="scientific">Sphingobacterium hotanense</name>
    <dbReference type="NCBI Taxonomy" id="649196"/>
    <lineage>
        <taxon>Bacteria</taxon>
        <taxon>Pseudomonadati</taxon>
        <taxon>Bacteroidota</taxon>
        <taxon>Sphingobacteriia</taxon>
        <taxon>Sphingobacteriales</taxon>
        <taxon>Sphingobacteriaceae</taxon>
        <taxon>Sphingobacterium</taxon>
    </lineage>
</organism>
<dbReference type="InterPro" id="IPR011990">
    <property type="entry name" value="TPR-like_helical_dom_sf"/>
</dbReference>
<keyword evidence="7" id="KW-0067">ATP-binding</keyword>
<feature type="domain" description="Histidine kinase" evidence="11">
    <location>
        <begin position="559"/>
        <end position="751"/>
    </location>
</feature>
<comment type="catalytic activity">
    <reaction evidence="1">
        <text>ATP + protein L-histidine = ADP + protein N-phospho-L-histidine.</text>
        <dbReference type="EC" id="2.7.13.3"/>
    </reaction>
</comment>
<keyword evidence="5" id="KW-0547">Nucleotide-binding</keyword>
<dbReference type="Gene3D" id="1.25.40.10">
    <property type="entry name" value="Tetratricopeptide repeat domain"/>
    <property type="match status" value="2"/>
</dbReference>
<dbReference type="InterPro" id="IPR005467">
    <property type="entry name" value="His_kinase_dom"/>
</dbReference>
<feature type="coiled-coil region" evidence="9">
    <location>
        <begin position="404"/>
        <end position="482"/>
    </location>
</feature>
<keyword evidence="4" id="KW-0808">Transferase</keyword>
<comment type="caution">
    <text evidence="12">The sequence shown here is derived from an EMBL/GenBank/DDBJ whole genome shotgun (WGS) entry which is preliminary data.</text>
</comment>
<evidence type="ECO:0000256" key="8">
    <source>
        <dbReference type="ARBA" id="ARBA00023012"/>
    </source>
</evidence>
<evidence type="ECO:0000256" key="3">
    <source>
        <dbReference type="ARBA" id="ARBA00022553"/>
    </source>
</evidence>
<dbReference type="Pfam" id="PF07730">
    <property type="entry name" value="HisKA_3"/>
    <property type="match status" value="1"/>
</dbReference>
<accession>A0ABT7NI16</accession>
<reference evidence="12" key="2">
    <citation type="journal article" date="2022" name="Sci. Total Environ.">
        <title>Prevalence, transmission, and molecular epidemiology of tet(X)-positive bacteria among humans, animals, and environmental niches in China: An epidemiological, and genomic-based study.</title>
        <authorList>
            <person name="Dong N."/>
            <person name="Zeng Y."/>
            <person name="Cai C."/>
            <person name="Sun C."/>
            <person name="Lu J."/>
            <person name="Liu C."/>
            <person name="Zhou H."/>
            <person name="Sun Q."/>
            <person name="Shu L."/>
            <person name="Wang H."/>
            <person name="Wang Y."/>
            <person name="Wang S."/>
            <person name="Wu C."/>
            <person name="Chan E.W."/>
            <person name="Chen G."/>
            <person name="Shen Z."/>
            <person name="Chen S."/>
            <person name="Zhang R."/>
        </authorList>
    </citation>
    <scope>NUCLEOTIDE SEQUENCE</scope>
    <source>
        <strain evidence="12">R1692</strain>
    </source>
</reference>
<keyword evidence="6 12" id="KW-0418">Kinase</keyword>
<dbReference type="EC" id="2.7.13.3" evidence="2"/>
<evidence type="ECO:0000256" key="2">
    <source>
        <dbReference type="ARBA" id="ARBA00012438"/>
    </source>
</evidence>
<evidence type="ECO:0000259" key="11">
    <source>
        <dbReference type="PROSITE" id="PS50109"/>
    </source>
</evidence>
<proteinExistence type="predicted"/>
<keyword evidence="3" id="KW-0597">Phosphoprotein</keyword>
<evidence type="ECO:0000256" key="6">
    <source>
        <dbReference type="ARBA" id="ARBA00022777"/>
    </source>
</evidence>
<dbReference type="EMBL" id="JACAGK010000002">
    <property type="protein sequence ID" value="MDM1046827.1"/>
    <property type="molecule type" value="Genomic_DNA"/>
</dbReference>
<evidence type="ECO:0000256" key="7">
    <source>
        <dbReference type="ARBA" id="ARBA00022840"/>
    </source>
</evidence>
<dbReference type="Gene3D" id="3.30.565.10">
    <property type="entry name" value="Histidine kinase-like ATPase, C-terminal domain"/>
    <property type="match status" value="1"/>
</dbReference>
<evidence type="ECO:0000256" key="4">
    <source>
        <dbReference type="ARBA" id="ARBA00022679"/>
    </source>
</evidence>
<evidence type="ECO:0000256" key="9">
    <source>
        <dbReference type="SAM" id="Coils"/>
    </source>
</evidence>
<dbReference type="InterPro" id="IPR050482">
    <property type="entry name" value="Sensor_HK_TwoCompSys"/>
</dbReference>
<dbReference type="InterPro" id="IPR011712">
    <property type="entry name" value="Sig_transdc_His_kin_sub3_dim/P"/>
</dbReference>
<keyword evidence="8" id="KW-0902">Two-component regulatory system</keyword>
<keyword evidence="10" id="KW-0812">Transmembrane</keyword>